<dbReference type="InterPro" id="IPR003737">
    <property type="entry name" value="GlcNAc_PI_deacetylase-related"/>
</dbReference>
<evidence type="ECO:0000313" key="2">
    <source>
        <dbReference type="Proteomes" id="UP000199306"/>
    </source>
</evidence>
<dbReference type="STRING" id="1079859.SAMN04515674_104315"/>
<dbReference type="NCBIfam" id="TIGR04001">
    <property type="entry name" value="thiol_BshB1"/>
    <property type="match status" value="1"/>
</dbReference>
<dbReference type="SUPFAM" id="SSF102588">
    <property type="entry name" value="LmbE-like"/>
    <property type="match status" value="1"/>
</dbReference>
<organism evidence="1 2">
    <name type="scientific">Pseudarcicella hirudinis</name>
    <dbReference type="NCBI Taxonomy" id="1079859"/>
    <lineage>
        <taxon>Bacteria</taxon>
        <taxon>Pseudomonadati</taxon>
        <taxon>Bacteroidota</taxon>
        <taxon>Cytophagia</taxon>
        <taxon>Cytophagales</taxon>
        <taxon>Flectobacillaceae</taxon>
        <taxon>Pseudarcicella</taxon>
    </lineage>
</organism>
<dbReference type="Gene3D" id="3.40.50.10320">
    <property type="entry name" value="LmbE-like"/>
    <property type="match status" value="1"/>
</dbReference>
<dbReference type="InterPro" id="IPR023842">
    <property type="entry name" value="Bacillithiol_biosynth_BshB1"/>
</dbReference>
<dbReference type="PANTHER" id="PTHR12993">
    <property type="entry name" value="N-ACETYLGLUCOSAMINYL-PHOSPHATIDYLINOSITOL DE-N-ACETYLASE-RELATED"/>
    <property type="match status" value="1"/>
</dbReference>
<gene>
    <name evidence="1" type="ORF">SAMN04515674_104315</name>
</gene>
<protein>
    <submittedName>
        <fullName evidence="1">Bacillithiol biosynthesis deacetylase BshB1</fullName>
    </submittedName>
</protein>
<dbReference type="Pfam" id="PF02585">
    <property type="entry name" value="PIG-L"/>
    <property type="match status" value="1"/>
</dbReference>
<name>A0A1I5RYV0_9BACT</name>
<proteinExistence type="predicted"/>
<dbReference type="InterPro" id="IPR024078">
    <property type="entry name" value="LmbE-like_dom_sf"/>
</dbReference>
<dbReference type="Proteomes" id="UP000199306">
    <property type="component" value="Unassembled WGS sequence"/>
</dbReference>
<keyword evidence="2" id="KW-1185">Reference proteome</keyword>
<dbReference type="EMBL" id="FOXH01000004">
    <property type="protein sequence ID" value="SFP63663.1"/>
    <property type="molecule type" value="Genomic_DNA"/>
</dbReference>
<evidence type="ECO:0000313" key="1">
    <source>
        <dbReference type="EMBL" id="SFP63663.1"/>
    </source>
</evidence>
<dbReference type="GO" id="GO:0019213">
    <property type="term" value="F:deacetylase activity"/>
    <property type="evidence" value="ECO:0007669"/>
    <property type="project" value="InterPro"/>
</dbReference>
<reference evidence="1 2" key="1">
    <citation type="submission" date="2016-10" db="EMBL/GenBank/DDBJ databases">
        <authorList>
            <person name="de Groot N.N."/>
        </authorList>
    </citation>
    <scope>NUCLEOTIDE SEQUENCE [LARGE SCALE GENOMIC DNA]</scope>
    <source>
        <strain evidence="2">E92,LMG 26720,CCM 7988</strain>
    </source>
</reference>
<dbReference type="GO" id="GO:0016811">
    <property type="term" value="F:hydrolase activity, acting on carbon-nitrogen (but not peptide) bonds, in linear amides"/>
    <property type="evidence" value="ECO:0007669"/>
    <property type="project" value="TreeGrafter"/>
</dbReference>
<dbReference type="PANTHER" id="PTHR12993:SF30">
    <property type="entry name" value="N-ACETYL-ALPHA-D-GLUCOSAMINYL L-MALATE DEACETYLASE 1"/>
    <property type="match status" value="1"/>
</dbReference>
<dbReference type="GO" id="GO:0071793">
    <property type="term" value="P:bacillithiol biosynthetic process"/>
    <property type="evidence" value="ECO:0007669"/>
    <property type="project" value="InterPro"/>
</dbReference>
<sequence>MMKLDILVMAAHPDDAELGCSGTICAEIAKGKKVGILDFTRGELGTRGTPEIRLAESAEATKILGVHTRENLGFRDGFFVNDEEHLMKIIKVIRRYQPEVVLANAIDDRHPDHGKGSALAVDACFKSGLRMIETFEEDGTLQAAWRPKNVFHYIQDRYISPDFIVDISAFWDKKEASIRAFRSQFYDPSSSEPSSYLSSPEFLEFIESRSREFGHAIGVKYGEGFTSYRKLGVNSVLEFL</sequence>
<dbReference type="AlphaFoldDB" id="A0A1I5RYV0"/>
<accession>A0A1I5RYV0</accession>